<reference evidence="1 2" key="1">
    <citation type="submission" date="2014-07" db="EMBL/GenBank/DDBJ databases">
        <authorList>
            <person name="McCorrison J."/>
            <person name="Sanka R."/>
            <person name="Torralba M."/>
            <person name="Gillis M."/>
            <person name="Haft D.H."/>
            <person name="Methe B."/>
            <person name="Sutton G."/>
            <person name="Nelson K.E."/>
        </authorList>
    </citation>
    <scope>NUCLEOTIDE SEQUENCE [LARGE SCALE GENOMIC DNA]</scope>
    <source>
        <strain evidence="1 2">DNF00314</strain>
    </source>
</reference>
<evidence type="ECO:0000313" key="2">
    <source>
        <dbReference type="Proteomes" id="UP000029628"/>
    </source>
</evidence>
<dbReference type="Proteomes" id="UP000029628">
    <property type="component" value="Unassembled WGS sequence"/>
</dbReference>
<accession>A0A096CRV2</accession>
<sequence>MSKFVSGIGRALSLLSFAFSNNARELPTIIISQDEERLVLPVTPVKYEVGNEQDNKTVDITQIGEVLLFGNAKLKTLSFEGFLPAKKYPFIVGDNRKPIEIINLIEKWKLSKKPVRVIISDGPINLMMGIQSFPYKKQENTGDMYYTLTFKEHKDLNTPAIGDDKPVDETTGLKDRPSIAQKPKTATLFSKGSDVLDAAKKAYGNYRHYERIIQSNDLKNLAINNLSQLRKLKVK</sequence>
<comment type="caution">
    <text evidence="1">The sequence shown here is derived from an EMBL/GenBank/DDBJ whole genome shotgun (WGS) entry which is preliminary data.</text>
</comment>
<keyword evidence="2" id="KW-1185">Reference proteome</keyword>
<gene>
    <name evidence="1" type="ORF">HMPREF0872_00235</name>
</gene>
<dbReference type="EMBL" id="JRNT01000005">
    <property type="protein sequence ID" value="KGF48074.1"/>
    <property type="molecule type" value="Genomic_DNA"/>
</dbReference>
<dbReference type="AlphaFoldDB" id="A0A096CRV2"/>
<dbReference type="RefSeq" id="WP_038150912.1">
    <property type="nucleotide sequence ID" value="NZ_JRNT01000005.1"/>
</dbReference>
<evidence type="ECO:0008006" key="3">
    <source>
        <dbReference type="Google" id="ProtNLM"/>
    </source>
</evidence>
<evidence type="ECO:0000313" key="1">
    <source>
        <dbReference type="EMBL" id="KGF48074.1"/>
    </source>
</evidence>
<protein>
    <recommendedName>
        <fullName evidence="3">LysM domain-containing protein</fullName>
    </recommendedName>
</protein>
<name>A0A096CRV2_9FIRM</name>
<organism evidence="1 2">
    <name type="scientific">Veillonella montpellierensis DNF00314</name>
    <dbReference type="NCBI Taxonomy" id="1401067"/>
    <lineage>
        <taxon>Bacteria</taxon>
        <taxon>Bacillati</taxon>
        <taxon>Bacillota</taxon>
        <taxon>Negativicutes</taxon>
        <taxon>Veillonellales</taxon>
        <taxon>Veillonellaceae</taxon>
        <taxon>Veillonella</taxon>
    </lineage>
</organism>
<dbReference type="eggNOG" id="COG1652">
    <property type="taxonomic scope" value="Bacteria"/>
</dbReference>
<proteinExistence type="predicted"/>